<dbReference type="SUPFAM" id="SSF52402">
    <property type="entry name" value="Adenine nucleotide alpha hydrolases-like"/>
    <property type="match status" value="1"/>
</dbReference>
<evidence type="ECO:0000313" key="2">
    <source>
        <dbReference type="EMBL" id="THF99655.1"/>
    </source>
</evidence>
<protein>
    <recommendedName>
        <fullName evidence="1">UspA domain-containing protein</fullName>
    </recommendedName>
</protein>
<dbReference type="PANTHER" id="PTHR31964">
    <property type="entry name" value="ADENINE NUCLEOTIDE ALPHA HYDROLASES-LIKE SUPERFAMILY PROTEIN"/>
    <property type="match status" value="1"/>
</dbReference>
<dbReference type="Pfam" id="PF00582">
    <property type="entry name" value="Usp"/>
    <property type="match status" value="1"/>
</dbReference>
<comment type="caution">
    <text evidence="2">The sequence shown here is derived from an EMBL/GenBank/DDBJ whole genome shotgun (WGS) entry which is preliminary data.</text>
</comment>
<feature type="domain" description="UspA" evidence="1">
    <location>
        <begin position="9"/>
        <end position="166"/>
    </location>
</feature>
<dbReference type="PANTHER" id="PTHR31964:SF125">
    <property type="entry name" value="OS05G0357525 PROTEIN"/>
    <property type="match status" value="1"/>
</dbReference>
<evidence type="ECO:0000313" key="3">
    <source>
        <dbReference type="Proteomes" id="UP000306102"/>
    </source>
</evidence>
<dbReference type="EMBL" id="SDRB02011885">
    <property type="protein sequence ID" value="THF99655.1"/>
    <property type="molecule type" value="Genomic_DNA"/>
</dbReference>
<evidence type="ECO:0000259" key="1">
    <source>
        <dbReference type="Pfam" id="PF00582"/>
    </source>
</evidence>
<dbReference type="STRING" id="542762.A0A4S4DD96"/>
<dbReference type="AlphaFoldDB" id="A0A4S4DD96"/>
<dbReference type="InterPro" id="IPR006016">
    <property type="entry name" value="UspA"/>
</dbReference>
<dbReference type="Gene3D" id="3.40.50.620">
    <property type="entry name" value="HUPs"/>
    <property type="match status" value="1"/>
</dbReference>
<accession>A0A4S4DD96</accession>
<keyword evidence="3" id="KW-1185">Reference proteome</keyword>
<dbReference type="InterPro" id="IPR014729">
    <property type="entry name" value="Rossmann-like_a/b/a_fold"/>
</dbReference>
<dbReference type="Proteomes" id="UP000306102">
    <property type="component" value="Unassembled WGS sequence"/>
</dbReference>
<proteinExistence type="predicted"/>
<sequence length="175" mass="19333">MAECEAKERKILVGVDEGEASMYALSWCLNNILVSQNSKDTLVLCYAKPPRPVSTAIDGAGRRELRGYMCSPNIIATMDKYANELVEFVMEKAKRLLKEFHNLDVRVEKIVESGDPKDVICHAAEKLDVDMVVLGSHGYGLMKRAFVGSVSNHCAQKAKCPVLIVKMPKSTCPSK</sequence>
<dbReference type="CDD" id="cd23659">
    <property type="entry name" value="USP_At3g01520-like"/>
    <property type="match status" value="1"/>
</dbReference>
<organism evidence="2 3">
    <name type="scientific">Camellia sinensis var. sinensis</name>
    <name type="common">China tea</name>
    <dbReference type="NCBI Taxonomy" id="542762"/>
    <lineage>
        <taxon>Eukaryota</taxon>
        <taxon>Viridiplantae</taxon>
        <taxon>Streptophyta</taxon>
        <taxon>Embryophyta</taxon>
        <taxon>Tracheophyta</taxon>
        <taxon>Spermatophyta</taxon>
        <taxon>Magnoliopsida</taxon>
        <taxon>eudicotyledons</taxon>
        <taxon>Gunneridae</taxon>
        <taxon>Pentapetalae</taxon>
        <taxon>asterids</taxon>
        <taxon>Ericales</taxon>
        <taxon>Theaceae</taxon>
        <taxon>Camellia</taxon>
    </lineage>
</organism>
<gene>
    <name evidence="2" type="ORF">TEA_027371</name>
</gene>
<dbReference type="InterPro" id="IPR006015">
    <property type="entry name" value="Universal_stress_UspA"/>
</dbReference>
<reference evidence="2 3" key="1">
    <citation type="journal article" date="2018" name="Proc. Natl. Acad. Sci. U.S.A.">
        <title>Draft genome sequence of Camellia sinensis var. sinensis provides insights into the evolution of the tea genome and tea quality.</title>
        <authorList>
            <person name="Wei C."/>
            <person name="Yang H."/>
            <person name="Wang S."/>
            <person name="Zhao J."/>
            <person name="Liu C."/>
            <person name="Gao L."/>
            <person name="Xia E."/>
            <person name="Lu Y."/>
            <person name="Tai Y."/>
            <person name="She G."/>
            <person name="Sun J."/>
            <person name="Cao H."/>
            <person name="Tong W."/>
            <person name="Gao Q."/>
            <person name="Li Y."/>
            <person name="Deng W."/>
            <person name="Jiang X."/>
            <person name="Wang W."/>
            <person name="Chen Q."/>
            <person name="Zhang S."/>
            <person name="Li H."/>
            <person name="Wu J."/>
            <person name="Wang P."/>
            <person name="Li P."/>
            <person name="Shi C."/>
            <person name="Zheng F."/>
            <person name="Jian J."/>
            <person name="Huang B."/>
            <person name="Shan D."/>
            <person name="Shi M."/>
            <person name="Fang C."/>
            <person name="Yue Y."/>
            <person name="Li F."/>
            <person name="Li D."/>
            <person name="Wei S."/>
            <person name="Han B."/>
            <person name="Jiang C."/>
            <person name="Yin Y."/>
            <person name="Xia T."/>
            <person name="Zhang Z."/>
            <person name="Bennetzen J.L."/>
            <person name="Zhao S."/>
            <person name="Wan X."/>
        </authorList>
    </citation>
    <scope>NUCLEOTIDE SEQUENCE [LARGE SCALE GENOMIC DNA]</scope>
    <source>
        <strain evidence="3">cv. Shuchazao</strain>
        <tissue evidence="2">Leaf</tissue>
    </source>
</reference>
<dbReference type="PRINTS" id="PR01438">
    <property type="entry name" value="UNVRSLSTRESS"/>
</dbReference>
<name>A0A4S4DD96_CAMSN</name>